<feature type="region of interest" description="Disordered" evidence="1">
    <location>
        <begin position="360"/>
        <end position="396"/>
    </location>
</feature>
<feature type="compositionally biased region" description="Polar residues" evidence="1">
    <location>
        <begin position="371"/>
        <end position="382"/>
    </location>
</feature>
<feature type="region of interest" description="Disordered" evidence="1">
    <location>
        <begin position="523"/>
        <end position="641"/>
    </location>
</feature>
<feature type="compositionally biased region" description="Polar residues" evidence="1">
    <location>
        <begin position="543"/>
        <end position="565"/>
    </location>
</feature>
<sequence length="641" mass="68854">MSISEGSEHESVFETADPYADEALDEEEGWFVDAHALQRQSAKDEEATAPPPSGEALPSATPDPVLSQLGSAREAPKAPEEASMPERETIEQQGVVEDGGLPFDFSSKDREAPPEASPRDPREMVGQGREEIEGKLAASEVPYKEKQIEDQTEHTAGEKKEEVAEVAESYGVETVEEDAQPPSPSRENGDEGKEESQKEGYSAITPLDAPGAKSVQTADEDQTKGDVDGPQQSDHQKKDPPTLGHEGRNDVKPPQPVTLDQGKEAQRGVDGTDGDRSGVFQTSKLASALNKSAAVSLAPTSRAPSAGALSRVPTARGDGEEDGEAFESFSDPVPSWSCLPSSFQAQTRKDAFFEKVPIRLSPSCRPVPPSKGQTHKSQSSLGTALRRDQVIQRPPGAYPIYASSTPCCDCECDYEGEEADRESAQRKRKSPQGLSFKSPTPHRQLIEDEQPSLFRHQFASRLRTEPQGPRMLRTLTLLGNQVVQTEKESRGMTGVASGVRISMDAPDGLPSFRSFNSVCASFSPPPPAALQTTGEIPQPDEGLTQTQHGPDRTLTGNFFPLQSSPPLVASAESAMMSPEQNETTPASLSKTDTALQRAQPQRAQTGRTEQNGGGTYLKETRLDPPAGPLSPPAERWGGGGR</sequence>
<feature type="compositionally biased region" description="Basic and acidic residues" evidence="1">
    <location>
        <begin position="187"/>
        <end position="198"/>
    </location>
</feature>
<evidence type="ECO:0000313" key="2">
    <source>
        <dbReference type="EMBL" id="CEM34594.1"/>
    </source>
</evidence>
<feature type="region of interest" description="Disordered" evidence="1">
    <location>
        <begin position="418"/>
        <end position="451"/>
    </location>
</feature>
<feature type="compositionally biased region" description="Basic and acidic residues" evidence="1">
    <location>
        <begin position="74"/>
        <end position="90"/>
    </location>
</feature>
<feature type="compositionally biased region" description="Polar residues" evidence="1">
    <location>
        <begin position="578"/>
        <end position="610"/>
    </location>
</feature>
<feature type="compositionally biased region" description="Basic and acidic residues" evidence="1">
    <location>
        <begin position="234"/>
        <end position="251"/>
    </location>
</feature>
<dbReference type="AlphaFoldDB" id="A0A0G4GVA0"/>
<feature type="region of interest" description="Disordered" evidence="1">
    <location>
        <begin position="1"/>
        <end position="341"/>
    </location>
</feature>
<feature type="compositionally biased region" description="Basic and acidic residues" evidence="1">
    <location>
        <begin position="106"/>
        <end position="134"/>
    </location>
</feature>
<name>A0A0G4GVA0_9ALVE</name>
<feature type="compositionally biased region" description="Acidic residues" evidence="1">
    <location>
        <begin position="19"/>
        <end position="30"/>
    </location>
</feature>
<protein>
    <submittedName>
        <fullName evidence="2">Uncharacterized protein</fullName>
    </submittedName>
</protein>
<gene>
    <name evidence="2" type="ORF">Cvel_23472</name>
</gene>
<dbReference type="VEuPathDB" id="CryptoDB:Cvel_23472"/>
<feature type="compositionally biased region" description="Low complexity" evidence="1">
    <location>
        <begin position="283"/>
        <end position="298"/>
    </location>
</feature>
<dbReference type="EMBL" id="CDMZ01001572">
    <property type="protein sequence ID" value="CEM34594.1"/>
    <property type="molecule type" value="Genomic_DNA"/>
</dbReference>
<proteinExistence type="predicted"/>
<feature type="compositionally biased region" description="Basic and acidic residues" evidence="1">
    <location>
        <begin position="142"/>
        <end position="163"/>
    </location>
</feature>
<accession>A0A0G4GVA0</accession>
<organism evidence="2">
    <name type="scientific">Chromera velia CCMP2878</name>
    <dbReference type="NCBI Taxonomy" id="1169474"/>
    <lineage>
        <taxon>Eukaryota</taxon>
        <taxon>Sar</taxon>
        <taxon>Alveolata</taxon>
        <taxon>Colpodellida</taxon>
        <taxon>Chromeraceae</taxon>
        <taxon>Chromera</taxon>
    </lineage>
</organism>
<evidence type="ECO:0000256" key="1">
    <source>
        <dbReference type="SAM" id="MobiDB-lite"/>
    </source>
</evidence>
<reference evidence="2" key="1">
    <citation type="submission" date="2014-11" db="EMBL/GenBank/DDBJ databases">
        <authorList>
            <person name="Otto D Thomas"/>
            <person name="Naeem Raeece"/>
        </authorList>
    </citation>
    <scope>NUCLEOTIDE SEQUENCE</scope>
</reference>
<feature type="compositionally biased region" description="Basic and acidic residues" evidence="1">
    <location>
        <begin position="1"/>
        <end position="12"/>
    </location>
</feature>